<sequence>MAPKAPGKGAKKTIKSKAPRAPGDRKRKRTRRESYSIYIYKVMKQVHPDTGISSRAMPIINSFVKDIFERIAAEAAETFRLNDLLQVKKI</sequence>
<proteinExistence type="inferred from homology"/>
<dbReference type="Pfam" id="PF00125">
    <property type="entry name" value="Histone"/>
    <property type="match status" value="1"/>
</dbReference>
<evidence type="ECO:0000313" key="5">
    <source>
        <dbReference type="EMBL" id="KAJ8023364.1"/>
    </source>
</evidence>
<dbReference type="Gene3D" id="1.10.20.10">
    <property type="entry name" value="Histone, subunit A"/>
    <property type="match status" value="1"/>
</dbReference>
<dbReference type="InterPro" id="IPR009072">
    <property type="entry name" value="Histone-fold"/>
</dbReference>
<feature type="compositionally biased region" description="Basic residues" evidence="3">
    <location>
        <begin position="9"/>
        <end position="18"/>
    </location>
</feature>
<dbReference type="Proteomes" id="UP001152320">
    <property type="component" value="Chromosome 19"/>
</dbReference>
<dbReference type="SUPFAM" id="SSF47113">
    <property type="entry name" value="Histone-fold"/>
    <property type="match status" value="1"/>
</dbReference>
<keyword evidence="6" id="KW-1185">Reference proteome</keyword>
<dbReference type="GO" id="GO:0003677">
    <property type="term" value="F:DNA binding"/>
    <property type="evidence" value="ECO:0007669"/>
    <property type="project" value="InterPro"/>
</dbReference>
<evidence type="ECO:0000256" key="2">
    <source>
        <dbReference type="ARBA" id="ARBA00023180"/>
    </source>
</evidence>
<evidence type="ECO:0000256" key="3">
    <source>
        <dbReference type="SAM" id="MobiDB-lite"/>
    </source>
</evidence>
<dbReference type="GO" id="GO:0000786">
    <property type="term" value="C:nucleosome"/>
    <property type="evidence" value="ECO:0007669"/>
    <property type="project" value="InterPro"/>
</dbReference>
<feature type="domain" description="Core Histone H2A/H2B/H3" evidence="4">
    <location>
        <begin position="24"/>
        <end position="77"/>
    </location>
</feature>
<reference evidence="5" key="1">
    <citation type="submission" date="2021-10" db="EMBL/GenBank/DDBJ databases">
        <title>Tropical sea cucumber genome reveals ecological adaptation and Cuvierian tubules defense mechanism.</title>
        <authorList>
            <person name="Chen T."/>
        </authorList>
    </citation>
    <scope>NUCLEOTIDE SEQUENCE</scope>
    <source>
        <strain evidence="5">Nanhai2018</strain>
        <tissue evidence="5">Muscle</tissue>
    </source>
</reference>
<dbReference type="FunFam" id="1.10.20.10:FF:000043">
    <property type="entry name" value="Histone H2B"/>
    <property type="match status" value="1"/>
</dbReference>
<dbReference type="InterPro" id="IPR007125">
    <property type="entry name" value="H2A/H2B/H3"/>
</dbReference>
<dbReference type="GO" id="GO:0005634">
    <property type="term" value="C:nucleus"/>
    <property type="evidence" value="ECO:0007669"/>
    <property type="project" value="UniProtKB-ARBA"/>
</dbReference>
<organism evidence="5 6">
    <name type="scientific">Holothuria leucospilota</name>
    <name type="common">Black long sea cucumber</name>
    <name type="synonym">Mertensiothuria leucospilota</name>
    <dbReference type="NCBI Taxonomy" id="206669"/>
    <lineage>
        <taxon>Eukaryota</taxon>
        <taxon>Metazoa</taxon>
        <taxon>Echinodermata</taxon>
        <taxon>Eleutherozoa</taxon>
        <taxon>Echinozoa</taxon>
        <taxon>Holothuroidea</taxon>
        <taxon>Aspidochirotacea</taxon>
        <taxon>Aspidochirotida</taxon>
        <taxon>Holothuriidae</taxon>
        <taxon>Holothuria</taxon>
    </lineage>
</organism>
<dbReference type="CDD" id="cd22910">
    <property type="entry name" value="HFD_H2B"/>
    <property type="match status" value="1"/>
</dbReference>
<name>A0A9Q0YJE1_HOLLE</name>
<dbReference type="InterPro" id="IPR000558">
    <property type="entry name" value="Histone_H2B"/>
</dbReference>
<dbReference type="AlphaFoldDB" id="A0A9Q0YJE1"/>
<accession>A0A9Q0YJE1</accession>
<dbReference type="GO" id="GO:0030527">
    <property type="term" value="F:structural constituent of chromatin"/>
    <property type="evidence" value="ECO:0007669"/>
    <property type="project" value="InterPro"/>
</dbReference>
<keyword evidence="2" id="KW-0325">Glycoprotein</keyword>
<evidence type="ECO:0000256" key="1">
    <source>
        <dbReference type="ARBA" id="ARBA00006846"/>
    </source>
</evidence>
<protein>
    <submittedName>
        <fullName evidence="5">Histone H2B</fullName>
    </submittedName>
</protein>
<comment type="similarity">
    <text evidence="1">Belongs to the histone H2B family.</text>
</comment>
<evidence type="ECO:0000259" key="4">
    <source>
        <dbReference type="Pfam" id="PF00125"/>
    </source>
</evidence>
<dbReference type="PRINTS" id="PR00621">
    <property type="entry name" value="HISTONEH2B"/>
</dbReference>
<feature type="region of interest" description="Disordered" evidence="3">
    <location>
        <begin position="1"/>
        <end position="32"/>
    </location>
</feature>
<comment type="caution">
    <text evidence="5">The sequence shown here is derived from an EMBL/GenBank/DDBJ whole genome shotgun (WGS) entry which is preliminary data.</text>
</comment>
<dbReference type="EMBL" id="JAIZAY010000019">
    <property type="protein sequence ID" value="KAJ8023364.1"/>
    <property type="molecule type" value="Genomic_DNA"/>
</dbReference>
<gene>
    <name evidence="5" type="ORF">HOLleu_35780</name>
</gene>
<evidence type="ECO:0000313" key="6">
    <source>
        <dbReference type="Proteomes" id="UP001152320"/>
    </source>
</evidence>
<dbReference type="OrthoDB" id="1733721at2759"/>
<dbReference type="SMART" id="SM00427">
    <property type="entry name" value="H2B"/>
    <property type="match status" value="1"/>
</dbReference>
<dbReference type="GO" id="GO:0046982">
    <property type="term" value="F:protein heterodimerization activity"/>
    <property type="evidence" value="ECO:0007669"/>
    <property type="project" value="InterPro"/>
</dbReference>
<dbReference type="PANTHER" id="PTHR23428">
    <property type="entry name" value="HISTONE H2B"/>
    <property type="match status" value="1"/>
</dbReference>